<name>A0A9Q1E1B2_CONCO</name>
<dbReference type="SUPFAM" id="SSF47986">
    <property type="entry name" value="DEATH domain"/>
    <property type="match status" value="1"/>
</dbReference>
<dbReference type="GO" id="GO:0043120">
    <property type="term" value="F:tumor necrosis factor binding"/>
    <property type="evidence" value="ECO:0007669"/>
    <property type="project" value="TreeGrafter"/>
</dbReference>
<keyword evidence="12" id="KW-1185">Reference proteome</keyword>
<comment type="caution">
    <text evidence="11">The sequence shown here is derived from an EMBL/GenBank/DDBJ whole genome shotgun (WGS) entry which is preliminary data.</text>
</comment>
<evidence type="ECO:0000256" key="8">
    <source>
        <dbReference type="SAM" id="SignalP"/>
    </source>
</evidence>
<dbReference type="GO" id="GO:0045121">
    <property type="term" value="C:membrane raft"/>
    <property type="evidence" value="ECO:0007669"/>
    <property type="project" value="TreeGrafter"/>
</dbReference>
<keyword evidence="7" id="KW-1133">Transmembrane helix</keyword>
<dbReference type="PROSITE" id="PS00652">
    <property type="entry name" value="TNFR_NGFR_1"/>
    <property type="match status" value="1"/>
</dbReference>
<dbReference type="SMART" id="SM00208">
    <property type="entry name" value="TNFR"/>
    <property type="match status" value="2"/>
</dbReference>
<evidence type="ECO:0000256" key="1">
    <source>
        <dbReference type="ARBA" id="ARBA00022703"/>
    </source>
</evidence>
<evidence type="ECO:0000256" key="3">
    <source>
        <dbReference type="ARBA" id="ARBA00022737"/>
    </source>
</evidence>
<evidence type="ECO:0000256" key="2">
    <source>
        <dbReference type="ARBA" id="ARBA00022729"/>
    </source>
</evidence>
<feature type="domain" description="TNFR-Cys" evidence="10">
    <location>
        <begin position="84"/>
        <end position="126"/>
    </location>
</feature>
<keyword evidence="5" id="KW-0325">Glycoprotein</keyword>
<feature type="transmembrane region" description="Helical" evidence="7">
    <location>
        <begin position="169"/>
        <end position="190"/>
    </location>
</feature>
<dbReference type="PROSITE" id="PS50017">
    <property type="entry name" value="DEATH_DOMAIN"/>
    <property type="match status" value="1"/>
</dbReference>
<dbReference type="PANTHER" id="PTHR46861">
    <property type="entry name" value="TUMOR NECROSIS FACTOR RECEPTOR SUPERFAMILY MEMBER 1A"/>
    <property type="match status" value="1"/>
</dbReference>
<dbReference type="InterPro" id="IPR011029">
    <property type="entry name" value="DEATH-like_dom_sf"/>
</dbReference>
<reference evidence="11" key="1">
    <citation type="journal article" date="2023" name="Science">
        <title>Genome structures resolve the early diversification of teleost fishes.</title>
        <authorList>
            <person name="Parey E."/>
            <person name="Louis A."/>
            <person name="Montfort J."/>
            <person name="Bouchez O."/>
            <person name="Roques C."/>
            <person name="Iampietro C."/>
            <person name="Lluch J."/>
            <person name="Castinel A."/>
            <person name="Donnadieu C."/>
            <person name="Desvignes T."/>
            <person name="Floi Bucao C."/>
            <person name="Jouanno E."/>
            <person name="Wen M."/>
            <person name="Mejri S."/>
            <person name="Dirks R."/>
            <person name="Jansen H."/>
            <person name="Henkel C."/>
            <person name="Chen W.J."/>
            <person name="Zahm M."/>
            <person name="Cabau C."/>
            <person name="Klopp C."/>
            <person name="Thompson A.W."/>
            <person name="Robinson-Rechavi M."/>
            <person name="Braasch I."/>
            <person name="Lecointre G."/>
            <person name="Bobe J."/>
            <person name="Postlethwait J.H."/>
            <person name="Berthelot C."/>
            <person name="Roest Crollius H."/>
            <person name="Guiguen Y."/>
        </authorList>
    </citation>
    <scope>NUCLEOTIDE SEQUENCE</scope>
    <source>
        <strain evidence="11">Concon-B</strain>
    </source>
</reference>
<dbReference type="GO" id="GO:0006954">
    <property type="term" value="P:inflammatory response"/>
    <property type="evidence" value="ECO:0007669"/>
    <property type="project" value="TreeGrafter"/>
</dbReference>
<evidence type="ECO:0000259" key="9">
    <source>
        <dbReference type="PROSITE" id="PS50017"/>
    </source>
</evidence>
<dbReference type="OrthoDB" id="9408020at2759"/>
<dbReference type="Gene3D" id="2.10.50.10">
    <property type="entry name" value="Tumor Necrosis Factor Receptor, subunit A, domain 2"/>
    <property type="match status" value="1"/>
</dbReference>
<keyword evidence="3" id="KW-0677">Repeat</keyword>
<evidence type="ECO:0000256" key="6">
    <source>
        <dbReference type="PROSITE-ProRule" id="PRU00206"/>
    </source>
</evidence>
<gene>
    <name evidence="11" type="ORF">COCON_G00004570</name>
</gene>
<dbReference type="GO" id="GO:0043235">
    <property type="term" value="C:receptor complex"/>
    <property type="evidence" value="ECO:0007669"/>
    <property type="project" value="TreeGrafter"/>
</dbReference>
<evidence type="ECO:0000259" key="10">
    <source>
        <dbReference type="PROSITE" id="PS50050"/>
    </source>
</evidence>
<evidence type="ECO:0000256" key="7">
    <source>
        <dbReference type="SAM" id="Phobius"/>
    </source>
</evidence>
<dbReference type="EMBL" id="JAFJMO010000001">
    <property type="protein sequence ID" value="KAJ8287798.1"/>
    <property type="molecule type" value="Genomic_DNA"/>
</dbReference>
<comment type="caution">
    <text evidence="6">Lacks conserved residue(s) required for the propagation of feature annotation.</text>
</comment>
<dbReference type="Proteomes" id="UP001152803">
    <property type="component" value="Unassembled WGS sequence"/>
</dbReference>
<dbReference type="GO" id="GO:0006915">
    <property type="term" value="P:apoptotic process"/>
    <property type="evidence" value="ECO:0007669"/>
    <property type="project" value="UniProtKB-KW"/>
</dbReference>
<dbReference type="InterPro" id="IPR000488">
    <property type="entry name" value="Death_dom"/>
</dbReference>
<keyword evidence="7" id="KW-0472">Membrane</keyword>
<keyword evidence="4 6" id="KW-1015">Disulfide bond</keyword>
<dbReference type="SUPFAM" id="SSF57586">
    <property type="entry name" value="TNF receptor-like"/>
    <property type="match status" value="2"/>
</dbReference>
<organism evidence="11 12">
    <name type="scientific">Conger conger</name>
    <name type="common">Conger eel</name>
    <name type="synonym">Muraena conger</name>
    <dbReference type="NCBI Taxonomy" id="82655"/>
    <lineage>
        <taxon>Eukaryota</taxon>
        <taxon>Metazoa</taxon>
        <taxon>Chordata</taxon>
        <taxon>Craniata</taxon>
        <taxon>Vertebrata</taxon>
        <taxon>Euteleostomi</taxon>
        <taxon>Actinopterygii</taxon>
        <taxon>Neopterygii</taxon>
        <taxon>Teleostei</taxon>
        <taxon>Anguilliformes</taxon>
        <taxon>Congridae</taxon>
        <taxon>Conger</taxon>
    </lineage>
</organism>
<dbReference type="CDD" id="cd08313">
    <property type="entry name" value="Death_TNFR1"/>
    <property type="match status" value="1"/>
</dbReference>
<proteinExistence type="predicted"/>
<dbReference type="GO" id="GO:0005031">
    <property type="term" value="F:tumor necrosis factor receptor activity"/>
    <property type="evidence" value="ECO:0007669"/>
    <property type="project" value="TreeGrafter"/>
</dbReference>
<keyword evidence="7" id="KW-0812">Transmembrane</keyword>
<feature type="signal peptide" evidence="8">
    <location>
        <begin position="1"/>
        <end position="29"/>
    </location>
</feature>
<keyword evidence="2 8" id="KW-0732">Signal</keyword>
<dbReference type="InterPro" id="IPR052493">
    <property type="entry name" value="TNFRSF1A"/>
</dbReference>
<feature type="domain" description="Death" evidence="9">
    <location>
        <begin position="254"/>
        <end position="344"/>
    </location>
</feature>
<dbReference type="InterPro" id="IPR001368">
    <property type="entry name" value="TNFR/NGFR_Cys_rich_reg"/>
</dbReference>
<dbReference type="Pfam" id="PF00531">
    <property type="entry name" value="Death"/>
    <property type="match status" value="1"/>
</dbReference>
<dbReference type="Pfam" id="PF00020">
    <property type="entry name" value="TNFR_c6"/>
    <property type="match status" value="1"/>
</dbReference>
<dbReference type="PANTHER" id="PTHR46861:SF1">
    <property type="entry name" value="TUMOR NECROSIS FACTOR RECEPTOR SUPERFAMILY MEMBER 1A"/>
    <property type="match status" value="1"/>
</dbReference>
<feature type="disulfide bond" evidence="6">
    <location>
        <begin position="85"/>
        <end position="100"/>
    </location>
</feature>
<evidence type="ECO:0000313" key="11">
    <source>
        <dbReference type="EMBL" id="KAJ8287798.1"/>
    </source>
</evidence>
<dbReference type="InterPro" id="IPR033994">
    <property type="entry name" value="TNFRSF1A_death"/>
</dbReference>
<dbReference type="SMART" id="SM00005">
    <property type="entry name" value="DEATH"/>
    <property type="match status" value="1"/>
</dbReference>
<dbReference type="AlphaFoldDB" id="A0A9Q1E1B2"/>
<feature type="chain" id="PRO_5040162687" evidence="8">
    <location>
        <begin position="30"/>
        <end position="347"/>
    </location>
</feature>
<evidence type="ECO:0000256" key="5">
    <source>
        <dbReference type="ARBA" id="ARBA00023180"/>
    </source>
</evidence>
<keyword evidence="1" id="KW-0053">Apoptosis</keyword>
<dbReference type="Gene3D" id="1.10.533.10">
    <property type="entry name" value="Death Domain, Fas"/>
    <property type="match status" value="1"/>
</dbReference>
<sequence length="347" mass="38732">MDGAQHRRKWKKILTVIPFLLICLDVNTAASAVGRQAGGLSTPSACKEDEFLHSSKEYCCNMCPPGFSMTKECAGPDLRSKCTICPPGLYRDEINYTGICKRCSPCKTDHNKIVTSPCTNKQDLVCECKAGYEKYVLDKYTWECKPVENPSTTPKAEATDGQLKPGEPWSLYAFVALLAVAVVVAVVCIVHGRFRSRGPTGENVGFTAVVSTMDSCVQESHHVSSGLSSNQIPSQIPSLQDQLPDCIPKEFKFSQFVYFVLDLVPADRFKELVRQLGVSERDIERAERDHRFFKEAQHQMLKVWGESRGMGLRGTQPLRLVQELVHTLRMMGLVGCAEAIEERYDIQ</sequence>
<evidence type="ECO:0000313" key="12">
    <source>
        <dbReference type="Proteomes" id="UP001152803"/>
    </source>
</evidence>
<accession>A0A9Q1E1B2</accession>
<protein>
    <submittedName>
        <fullName evidence="11">Uncharacterized protein</fullName>
    </submittedName>
</protein>
<dbReference type="PROSITE" id="PS50050">
    <property type="entry name" value="TNFR_NGFR_2"/>
    <property type="match status" value="1"/>
</dbReference>
<feature type="repeat" description="TNFR-Cys" evidence="6">
    <location>
        <begin position="84"/>
        <end position="126"/>
    </location>
</feature>
<evidence type="ECO:0000256" key="4">
    <source>
        <dbReference type="ARBA" id="ARBA00023157"/>
    </source>
</evidence>